<name>A0A4Y2BQ97_ARAVE</name>
<evidence type="ECO:0000256" key="1">
    <source>
        <dbReference type="SAM" id="MobiDB-lite"/>
    </source>
</evidence>
<keyword evidence="3" id="KW-1185">Reference proteome</keyword>
<evidence type="ECO:0000313" key="2">
    <source>
        <dbReference type="EMBL" id="GBL93877.1"/>
    </source>
</evidence>
<evidence type="ECO:0000313" key="3">
    <source>
        <dbReference type="Proteomes" id="UP000499080"/>
    </source>
</evidence>
<comment type="caution">
    <text evidence="2">The sequence shown here is derived from an EMBL/GenBank/DDBJ whole genome shotgun (WGS) entry which is preliminary data.</text>
</comment>
<protein>
    <submittedName>
        <fullName evidence="2">Uncharacterized protein</fullName>
    </submittedName>
</protein>
<proteinExistence type="predicted"/>
<sequence>MVKARGTNDPQNQMHPHGHDARRNQQRFQPEGIDPRGTSCRSNRVPVVIILCPGACRVSLELWPQKVRRPPPRDPFYAPAGRVLHSLISSAPEMPRLLPGNREASPGRIFTNPTLIELRQEIGQYDWLASLRADDVVLCSRTEIITKQAIECEL</sequence>
<organism evidence="2 3">
    <name type="scientific">Araneus ventricosus</name>
    <name type="common">Orbweaver spider</name>
    <name type="synonym">Epeira ventricosa</name>
    <dbReference type="NCBI Taxonomy" id="182803"/>
    <lineage>
        <taxon>Eukaryota</taxon>
        <taxon>Metazoa</taxon>
        <taxon>Ecdysozoa</taxon>
        <taxon>Arthropoda</taxon>
        <taxon>Chelicerata</taxon>
        <taxon>Arachnida</taxon>
        <taxon>Araneae</taxon>
        <taxon>Araneomorphae</taxon>
        <taxon>Entelegynae</taxon>
        <taxon>Araneoidea</taxon>
        <taxon>Araneidae</taxon>
        <taxon>Araneus</taxon>
    </lineage>
</organism>
<accession>A0A4Y2BQ97</accession>
<reference evidence="2 3" key="1">
    <citation type="journal article" date="2019" name="Sci. Rep.">
        <title>Orb-weaving spider Araneus ventricosus genome elucidates the spidroin gene catalogue.</title>
        <authorList>
            <person name="Kono N."/>
            <person name="Nakamura H."/>
            <person name="Ohtoshi R."/>
            <person name="Moran D.A.P."/>
            <person name="Shinohara A."/>
            <person name="Yoshida Y."/>
            <person name="Fujiwara M."/>
            <person name="Mori M."/>
            <person name="Tomita M."/>
            <person name="Arakawa K."/>
        </authorList>
    </citation>
    <scope>NUCLEOTIDE SEQUENCE [LARGE SCALE GENOMIC DNA]</scope>
</reference>
<gene>
    <name evidence="2" type="ORF">AVEN_153637_1</name>
</gene>
<feature type="region of interest" description="Disordered" evidence="1">
    <location>
        <begin position="1"/>
        <end position="24"/>
    </location>
</feature>
<dbReference type="Proteomes" id="UP000499080">
    <property type="component" value="Unassembled WGS sequence"/>
</dbReference>
<dbReference type="AlphaFoldDB" id="A0A4Y2BQ97"/>
<dbReference type="EMBL" id="BGPR01000097">
    <property type="protein sequence ID" value="GBL93877.1"/>
    <property type="molecule type" value="Genomic_DNA"/>
</dbReference>